<dbReference type="Pfam" id="PF12531">
    <property type="entry name" value="DUF3731"/>
    <property type="match status" value="1"/>
</dbReference>
<dbReference type="InterPro" id="IPR021030">
    <property type="entry name" value="DUF3731"/>
</dbReference>
<evidence type="ECO:0000256" key="2">
    <source>
        <dbReference type="ARBA" id="ARBA00022741"/>
    </source>
</evidence>
<dbReference type="GO" id="GO:0140662">
    <property type="term" value="F:ATP-dependent protein folding chaperone"/>
    <property type="evidence" value="ECO:0007669"/>
    <property type="project" value="InterPro"/>
</dbReference>
<dbReference type="AlphaFoldDB" id="A0A5C6ECF9"/>
<dbReference type="OrthoDB" id="9760742at2"/>
<organism evidence="4 5">
    <name type="scientific">Novipirellula aureliae</name>
    <dbReference type="NCBI Taxonomy" id="2527966"/>
    <lineage>
        <taxon>Bacteria</taxon>
        <taxon>Pseudomonadati</taxon>
        <taxon>Planctomycetota</taxon>
        <taxon>Planctomycetia</taxon>
        <taxon>Pirellulales</taxon>
        <taxon>Pirellulaceae</taxon>
        <taxon>Novipirellula</taxon>
    </lineage>
</organism>
<dbReference type="Gene3D" id="3.30.420.40">
    <property type="match status" value="2"/>
</dbReference>
<keyword evidence="5" id="KW-1185">Reference proteome</keyword>
<keyword evidence="2" id="KW-0547">Nucleotide-binding</keyword>
<accession>A0A5C6ECF9</accession>
<dbReference type="CDD" id="cd10170">
    <property type="entry name" value="ASKHA_NBD_HSP70"/>
    <property type="match status" value="1"/>
</dbReference>
<evidence type="ECO:0000313" key="4">
    <source>
        <dbReference type="EMBL" id="TWU45226.1"/>
    </source>
</evidence>
<evidence type="ECO:0000256" key="3">
    <source>
        <dbReference type="ARBA" id="ARBA00022840"/>
    </source>
</evidence>
<evidence type="ECO:0000256" key="1">
    <source>
        <dbReference type="ARBA" id="ARBA00007381"/>
    </source>
</evidence>
<sequence>MSNNSPNITDDLLPAASRYVVGIDLGTTNCAVCFVDTADESWGVETFKIPQWVDFGQREQRDTLPSFHYELTAEEAASDHRLPWQTSPSNHCVGVLARDAGGRHPGRRAASAKSWLCHEGVDRTSDLLPWHGDADVTRLSPVEASSRYLNHLRSAWDQANPDNPLCDQDVVITLPASFDEVARELTVKAAKQAGLPRVYLIEEPQAAFYSWIDRQGDDWQTRVSPGQLILVCDIGGGTTDLTLIRVRKAGEMGDQVQFHRVAVGRHLILGGDNLDLAVARMAEAKLIASGGAGTDSQLAADQWDRLVQVSRSVKEVMLSSNRPDTYTIHLPSQGSKLVGGSMQVQVTAPEIDQTLLDGFFPDVLLGEKPTSGESGFQEFGLPYASDPAVTRHLAAFLSEHRRSGLDADEMDAADRPDLVLFNGGVMTAPAIRSRIVNLLSKWFGESSDWKPEVLSSPRLDLAVAHGAAYYGMVRRGEGVRIAANLGRSYYMQVAASNAPNSEGPDPDTQPCQALCLIPGKAEPGQRFRADGNPLRLKIGTPVQFPLWVSSTRLADSVGELVQIDRTEMSPLPPICTALVQGKKRLDEEVKVVIEAELSEIGTIGLFCVDAESNKRWRLEFDIRSTLETDREAHTGSGEASGIIDAETMEQCGHAIASVFLNADSTTRQPPNKLVKTLQSISELSRNRWPPSLLRDMWQSLIENEQGRRQSAQHEARWLNLVGFCLRPGYGVAVDDWRVAQTWRVIHGKLAFPALSSRTESMILWRRIAGGLTSGQQEQLAAPLISLLKNKTRRIEAHEASEMWRMLGAMERLHVKAKVELGLLALAAMKQKKNENLRPALLWALGRLGSRQGAYGPLNATVPVEEASRWAGELLDGASSRGEDLFGFAENQNLLLLSIVQMARKTGDRHRDFSNQRREAMAVQLELLGANEHLVKLLTVGGTLQSDEEAVIFGDSLPLGIRLMR</sequence>
<comment type="similarity">
    <text evidence="1">Belongs to the heat shock protein 70 family.</text>
</comment>
<keyword evidence="3" id="KW-0067">ATP-binding</keyword>
<proteinExistence type="inferred from homology"/>
<comment type="caution">
    <text evidence="4">The sequence shown here is derived from an EMBL/GenBank/DDBJ whole genome shotgun (WGS) entry which is preliminary data.</text>
</comment>
<dbReference type="RefSeq" id="WP_146597968.1">
    <property type="nucleotide sequence ID" value="NZ_SJPY01000001.1"/>
</dbReference>
<dbReference type="InterPro" id="IPR013126">
    <property type="entry name" value="Hsp_70_fam"/>
</dbReference>
<dbReference type="GO" id="GO:0005524">
    <property type="term" value="F:ATP binding"/>
    <property type="evidence" value="ECO:0007669"/>
    <property type="project" value="UniProtKB-KW"/>
</dbReference>
<gene>
    <name evidence="4" type="primary">hscA</name>
    <name evidence="4" type="ORF">Q31b_03970</name>
</gene>
<dbReference type="PRINTS" id="PR00301">
    <property type="entry name" value="HEATSHOCK70"/>
</dbReference>
<dbReference type="Gene3D" id="3.90.640.10">
    <property type="entry name" value="Actin, Chain A, domain 4"/>
    <property type="match status" value="1"/>
</dbReference>
<dbReference type="EMBL" id="SJPY01000001">
    <property type="protein sequence ID" value="TWU45226.1"/>
    <property type="molecule type" value="Genomic_DNA"/>
</dbReference>
<name>A0A5C6ECF9_9BACT</name>
<evidence type="ECO:0000313" key="5">
    <source>
        <dbReference type="Proteomes" id="UP000315471"/>
    </source>
</evidence>
<dbReference type="PROSITE" id="PS00297">
    <property type="entry name" value="HSP70_1"/>
    <property type="match status" value="1"/>
</dbReference>
<dbReference type="InterPro" id="IPR043129">
    <property type="entry name" value="ATPase_NBD"/>
</dbReference>
<dbReference type="SUPFAM" id="SSF53067">
    <property type="entry name" value="Actin-like ATPase domain"/>
    <property type="match status" value="2"/>
</dbReference>
<dbReference type="PANTHER" id="PTHR42749">
    <property type="entry name" value="CELL SHAPE-DETERMINING PROTEIN MREB"/>
    <property type="match status" value="1"/>
</dbReference>
<reference evidence="4 5" key="1">
    <citation type="submission" date="2019-02" db="EMBL/GenBank/DDBJ databases">
        <title>Deep-cultivation of Planctomycetes and their phenomic and genomic characterization uncovers novel biology.</title>
        <authorList>
            <person name="Wiegand S."/>
            <person name="Jogler M."/>
            <person name="Boedeker C."/>
            <person name="Pinto D."/>
            <person name="Vollmers J."/>
            <person name="Rivas-Marin E."/>
            <person name="Kohn T."/>
            <person name="Peeters S.H."/>
            <person name="Heuer A."/>
            <person name="Rast P."/>
            <person name="Oberbeckmann S."/>
            <person name="Bunk B."/>
            <person name="Jeske O."/>
            <person name="Meyerdierks A."/>
            <person name="Storesund J.E."/>
            <person name="Kallscheuer N."/>
            <person name="Luecker S."/>
            <person name="Lage O.M."/>
            <person name="Pohl T."/>
            <person name="Merkel B.J."/>
            <person name="Hornburger P."/>
            <person name="Mueller R.-W."/>
            <person name="Bruemmer F."/>
            <person name="Labrenz M."/>
            <person name="Spormann A.M."/>
            <person name="Op Den Camp H."/>
            <person name="Overmann J."/>
            <person name="Amann R."/>
            <person name="Jetten M.S.M."/>
            <person name="Mascher T."/>
            <person name="Medema M.H."/>
            <person name="Devos D.P."/>
            <person name="Kaster A.-K."/>
            <person name="Ovreas L."/>
            <person name="Rohde M."/>
            <person name="Galperin M.Y."/>
            <person name="Jogler C."/>
        </authorList>
    </citation>
    <scope>NUCLEOTIDE SEQUENCE [LARGE SCALE GENOMIC DNA]</scope>
    <source>
        <strain evidence="4 5">Q31b</strain>
    </source>
</reference>
<dbReference type="Proteomes" id="UP000315471">
    <property type="component" value="Unassembled WGS sequence"/>
</dbReference>
<dbReference type="PANTHER" id="PTHR42749:SF1">
    <property type="entry name" value="CELL SHAPE-DETERMINING PROTEIN MREB"/>
    <property type="match status" value="1"/>
</dbReference>
<dbReference type="InterPro" id="IPR018181">
    <property type="entry name" value="Heat_shock_70_CS"/>
</dbReference>
<dbReference type="Pfam" id="PF00012">
    <property type="entry name" value="HSP70"/>
    <property type="match status" value="1"/>
</dbReference>
<protein>
    <submittedName>
        <fullName evidence="4">Chaperone protein HscA</fullName>
    </submittedName>
</protein>